<dbReference type="Proteomes" id="UP001151760">
    <property type="component" value="Unassembled WGS sequence"/>
</dbReference>
<dbReference type="EMBL" id="BQNB010012965">
    <property type="protein sequence ID" value="GJT10135.1"/>
    <property type="molecule type" value="Genomic_DNA"/>
</dbReference>
<gene>
    <name evidence="1" type="ORF">Tco_0857177</name>
</gene>
<organism evidence="1 2">
    <name type="scientific">Tanacetum coccineum</name>
    <dbReference type="NCBI Taxonomy" id="301880"/>
    <lineage>
        <taxon>Eukaryota</taxon>
        <taxon>Viridiplantae</taxon>
        <taxon>Streptophyta</taxon>
        <taxon>Embryophyta</taxon>
        <taxon>Tracheophyta</taxon>
        <taxon>Spermatophyta</taxon>
        <taxon>Magnoliopsida</taxon>
        <taxon>eudicotyledons</taxon>
        <taxon>Gunneridae</taxon>
        <taxon>Pentapetalae</taxon>
        <taxon>asterids</taxon>
        <taxon>campanulids</taxon>
        <taxon>Asterales</taxon>
        <taxon>Asteraceae</taxon>
        <taxon>Asteroideae</taxon>
        <taxon>Anthemideae</taxon>
        <taxon>Anthemidinae</taxon>
        <taxon>Tanacetum</taxon>
    </lineage>
</organism>
<sequence>MADENVPAPAPTRSDDQILPFAAWVPIGKSNHVLDLQKRQKNSIFQIFVDIRQNTNFFRAFIASASVPAIYIQQFWNTLTYVEKAGTYRIQLD</sequence>
<name>A0ABQ5B5V6_9ASTR</name>
<comment type="caution">
    <text evidence="1">The sequence shown here is derived from an EMBL/GenBank/DDBJ whole genome shotgun (WGS) entry which is preliminary data.</text>
</comment>
<evidence type="ECO:0000313" key="1">
    <source>
        <dbReference type="EMBL" id="GJT10135.1"/>
    </source>
</evidence>
<keyword evidence="2" id="KW-1185">Reference proteome</keyword>
<reference evidence="1" key="2">
    <citation type="submission" date="2022-01" db="EMBL/GenBank/DDBJ databases">
        <authorList>
            <person name="Yamashiro T."/>
            <person name="Shiraishi A."/>
            <person name="Satake H."/>
            <person name="Nakayama K."/>
        </authorList>
    </citation>
    <scope>NUCLEOTIDE SEQUENCE</scope>
</reference>
<reference evidence="1" key="1">
    <citation type="journal article" date="2022" name="Int. J. Mol. Sci.">
        <title>Draft Genome of Tanacetum Coccineum: Genomic Comparison of Closely Related Tanacetum-Family Plants.</title>
        <authorList>
            <person name="Yamashiro T."/>
            <person name="Shiraishi A."/>
            <person name="Nakayama K."/>
            <person name="Satake H."/>
        </authorList>
    </citation>
    <scope>NUCLEOTIDE SEQUENCE</scope>
</reference>
<accession>A0ABQ5B5V6</accession>
<evidence type="ECO:0000313" key="2">
    <source>
        <dbReference type="Proteomes" id="UP001151760"/>
    </source>
</evidence>
<proteinExistence type="predicted"/>
<protein>
    <submittedName>
        <fullName evidence="1">Uncharacterized protein</fullName>
    </submittedName>
</protein>